<reference evidence="2" key="1">
    <citation type="submission" date="2020-04" db="EMBL/GenBank/DDBJ databases">
        <authorList>
            <person name="Chiriac C."/>
            <person name="Salcher M."/>
            <person name="Ghai R."/>
            <person name="Kavagutti S V."/>
        </authorList>
    </citation>
    <scope>NUCLEOTIDE SEQUENCE</scope>
</reference>
<evidence type="ECO:0000313" key="9">
    <source>
        <dbReference type="EMBL" id="CAB4217050.1"/>
    </source>
</evidence>
<evidence type="ECO:0000259" key="1">
    <source>
        <dbReference type="Pfam" id="PF04542"/>
    </source>
</evidence>
<evidence type="ECO:0000313" key="5">
    <source>
        <dbReference type="EMBL" id="CAB4180725.1"/>
    </source>
</evidence>
<evidence type="ECO:0000313" key="8">
    <source>
        <dbReference type="EMBL" id="CAB4192746.1"/>
    </source>
</evidence>
<evidence type="ECO:0000313" key="10">
    <source>
        <dbReference type="EMBL" id="CAB4220139.1"/>
    </source>
</evidence>
<evidence type="ECO:0000313" key="3">
    <source>
        <dbReference type="EMBL" id="CAB4168055.1"/>
    </source>
</evidence>
<dbReference type="EMBL" id="LR798432">
    <property type="protein sequence ID" value="CAB5231430.1"/>
    <property type="molecule type" value="Genomic_DNA"/>
</dbReference>
<dbReference type="InterPro" id="IPR007627">
    <property type="entry name" value="RNA_pol_sigma70_r2"/>
</dbReference>
<organism evidence="2">
    <name type="scientific">uncultured Caudovirales phage</name>
    <dbReference type="NCBI Taxonomy" id="2100421"/>
    <lineage>
        <taxon>Viruses</taxon>
        <taxon>Duplodnaviria</taxon>
        <taxon>Heunggongvirae</taxon>
        <taxon>Uroviricota</taxon>
        <taxon>Caudoviricetes</taxon>
        <taxon>Peduoviridae</taxon>
        <taxon>Maltschvirus</taxon>
        <taxon>Maltschvirus maltsch</taxon>
    </lineage>
</organism>
<dbReference type="EMBL" id="LR797456">
    <property type="protein sequence ID" value="CAB4217050.1"/>
    <property type="molecule type" value="Genomic_DNA"/>
</dbReference>
<dbReference type="SUPFAM" id="SSF88946">
    <property type="entry name" value="Sigma2 domain of RNA polymerase sigma factors"/>
    <property type="match status" value="1"/>
</dbReference>
<feature type="domain" description="RNA polymerase sigma-70 region 2" evidence="1">
    <location>
        <begin position="13"/>
        <end position="66"/>
    </location>
</feature>
<evidence type="ECO:0000313" key="6">
    <source>
        <dbReference type="EMBL" id="CAB4186302.1"/>
    </source>
</evidence>
<dbReference type="EMBL" id="LR796910">
    <property type="protein sequence ID" value="CAB4174843.1"/>
    <property type="molecule type" value="Genomic_DNA"/>
</dbReference>
<proteinExistence type="predicted"/>
<evidence type="ECO:0000313" key="4">
    <source>
        <dbReference type="EMBL" id="CAB4174843.1"/>
    </source>
</evidence>
<dbReference type="EMBL" id="LR797192">
    <property type="protein sequence ID" value="CAB4192746.1"/>
    <property type="molecule type" value="Genomic_DNA"/>
</dbReference>
<dbReference type="Pfam" id="PF04542">
    <property type="entry name" value="Sigma70_r2"/>
    <property type="match status" value="1"/>
</dbReference>
<dbReference type="InterPro" id="IPR013325">
    <property type="entry name" value="RNA_pol_sigma_r2"/>
</dbReference>
<dbReference type="GO" id="GO:0003700">
    <property type="term" value="F:DNA-binding transcription factor activity"/>
    <property type="evidence" value="ECO:0007669"/>
    <property type="project" value="InterPro"/>
</dbReference>
<protein>
    <submittedName>
        <fullName evidence="2">Sigma70-ECF, RNA polymerase sigma factor, sigma-70 family</fullName>
    </submittedName>
</protein>
<dbReference type="EMBL" id="LR796991">
    <property type="protein sequence ID" value="CAB4180725.1"/>
    <property type="molecule type" value="Genomic_DNA"/>
</dbReference>
<name>A0A6J5MTM2_9CAUD</name>
<dbReference type="EMBL" id="LR797088">
    <property type="protein sequence ID" value="CAB4186302.1"/>
    <property type="molecule type" value="Genomic_DNA"/>
</dbReference>
<dbReference type="EMBL" id="LR796496">
    <property type="protein sequence ID" value="CAB4148300.1"/>
    <property type="molecule type" value="Genomic_DNA"/>
</dbReference>
<dbReference type="GO" id="GO:0006352">
    <property type="term" value="P:DNA-templated transcription initiation"/>
    <property type="evidence" value="ECO:0007669"/>
    <property type="project" value="InterPro"/>
</dbReference>
<dbReference type="EMBL" id="LR796811">
    <property type="protein sequence ID" value="CAB4168055.1"/>
    <property type="molecule type" value="Genomic_DNA"/>
</dbReference>
<dbReference type="EMBL" id="LR797496">
    <property type="protein sequence ID" value="CAB4220139.1"/>
    <property type="molecule type" value="Genomic_DNA"/>
</dbReference>
<dbReference type="EMBL" id="LR797145">
    <property type="protein sequence ID" value="CAB4190289.1"/>
    <property type="molecule type" value="Genomic_DNA"/>
</dbReference>
<sequence length="199" mass="22818">MESTAKGMQVEGLYEEYLPQLRKIAHSVGVRTDDIEDAIQVVFEEFLDGYADRYDPSKGSISAYFLGQSRFMFMNFRNRAIKKSAISINNAYGSDADAEGDSDFDISVDDVAIEHFASVESIREMMLQVIAKLETYKSTETKNFARLFRDMVECYNEHGTVSSIHIAKKYGYTRQAVDQQVSDLRRLPVMKQFFHLLKM</sequence>
<evidence type="ECO:0000313" key="11">
    <source>
        <dbReference type="EMBL" id="CAB5231430.1"/>
    </source>
</evidence>
<accession>A0A6J5MTM2</accession>
<dbReference type="Gene3D" id="1.10.1740.10">
    <property type="match status" value="1"/>
</dbReference>
<evidence type="ECO:0000313" key="7">
    <source>
        <dbReference type="EMBL" id="CAB4190289.1"/>
    </source>
</evidence>
<gene>
    <name evidence="5" type="ORF">UFOVP1036_94</name>
    <name evidence="6" type="ORF">UFOVP1132_74</name>
    <name evidence="7" type="ORF">UFOVP1190_49</name>
    <name evidence="8" type="ORF">UFOVP1248_78</name>
    <name evidence="9" type="ORF">UFOVP1493_8</name>
    <name evidence="11" type="ORF">UFOVP1584_80</name>
    <name evidence="10" type="ORF">UFOVP1635_86</name>
    <name evidence="2" type="ORF">UFOVP521_28</name>
    <name evidence="3" type="ORF">UFOVP856_101</name>
    <name evidence="4" type="ORF">UFOVP967_88</name>
</gene>
<evidence type="ECO:0000313" key="2">
    <source>
        <dbReference type="EMBL" id="CAB4148300.1"/>
    </source>
</evidence>